<protein>
    <submittedName>
        <fullName evidence="1">Uncharacterized protein</fullName>
    </submittedName>
</protein>
<accession>H2XNH5</accession>
<dbReference type="Proteomes" id="UP000008144">
    <property type="component" value="Chromosome 3"/>
</dbReference>
<reference evidence="1" key="4">
    <citation type="submission" date="2025-09" db="UniProtKB">
        <authorList>
            <consortium name="Ensembl"/>
        </authorList>
    </citation>
    <scope>IDENTIFICATION</scope>
</reference>
<dbReference type="AlphaFoldDB" id="H2XNH5"/>
<evidence type="ECO:0000313" key="1">
    <source>
        <dbReference type="Ensembl" id="ENSCINP00000031208.1"/>
    </source>
</evidence>
<organism evidence="1 2">
    <name type="scientific">Ciona intestinalis</name>
    <name type="common">Transparent sea squirt</name>
    <name type="synonym">Ascidia intestinalis</name>
    <dbReference type="NCBI Taxonomy" id="7719"/>
    <lineage>
        <taxon>Eukaryota</taxon>
        <taxon>Metazoa</taxon>
        <taxon>Chordata</taxon>
        <taxon>Tunicata</taxon>
        <taxon>Ascidiacea</taxon>
        <taxon>Phlebobranchia</taxon>
        <taxon>Cionidae</taxon>
        <taxon>Ciona</taxon>
    </lineage>
</organism>
<reference evidence="1" key="3">
    <citation type="submission" date="2025-08" db="UniProtKB">
        <authorList>
            <consortium name="Ensembl"/>
        </authorList>
    </citation>
    <scope>IDENTIFICATION</scope>
</reference>
<dbReference type="EMBL" id="EAAA01001773">
    <property type="status" value="NOT_ANNOTATED_CDS"/>
    <property type="molecule type" value="Genomic_DNA"/>
</dbReference>
<reference evidence="1" key="2">
    <citation type="journal article" date="2008" name="Genome Biol.">
        <title>Improved genome assembly and evidence-based global gene model set for the chordate Ciona intestinalis: new insight into intron and operon populations.</title>
        <authorList>
            <person name="Satou Y."/>
            <person name="Mineta K."/>
            <person name="Ogasawara M."/>
            <person name="Sasakura Y."/>
            <person name="Shoguchi E."/>
            <person name="Ueno K."/>
            <person name="Yamada L."/>
            <person name="Matsumoto J."/>
            <person name="Wasserscheid J."/>
            <person name="Dewar K."/>
            <person name="Wiley G.B."/>
            <person name="Macmil S.L."/>
            <person name="Roe B.A."/>
            <person name="Zeller R.W."/>
            <person name="Hastings K.E."/>
            <person name="Lemaire P."/>
            <person name="Lindquist E."/>
            <person name="Endo T."/>
            <person name="Hotta K."/>
            <person name="Inaba K."/>
        </authorList>
    </citation>
    <scope>NUCLEOTIDE SEQUENCE [LARGE SCALE GENOMIC DNA]</scope>
    <source>
        <strain evidence="1">wild type</strain>
    </source>
</reference>
<evidence type="ECO:0000313" key="2">
    <source>
        <dbReference type="Proteomes" id="UP000008144"/>
    </source>
</evidence>
<dbReference type="Ensembl" id="ENSCINT00000034823.1">
    <property type="protein sequence ID" value="ENSCINP00000031208.1"/>
    <property type="gene ID" value="ENSCING00000021463.1"/>
</dbReference>
<proteinExistence type="predicted"/>
<keyword evidence="2" id="KW-1185">Reference proteome</keyword>
<dbReference type="HOGENOM" id="CLU_2800515_0_0_1"/>
<reference evidence="2" key="1">
    <citation type="journal article" date="2002" name="Science">
        <title>The draft genome of Ciona intestinalis: insights into chordate and vertebrate origins.</title>
        <authorList>
            <person name="Dehal P."/>
            <person name="Satou Y."/>
            <person name="Campbell R.K."/>
            <person name="Chapman J."/>
            <person name="Degnan B."/>
            <person name="De Tomaso A."/>
            <person name="Davidson B."/>
            <person name="Di Gregorio A."/>
            <person name="Gelpke M."/>
            <person name="Goodstein D.M."/>
            <person name="Harafuji N."/>
            <person name="Hastings K.E."/>
            <person name="Ho I."/>
            <person name="Hotta K."/>
            <person name="Huang W."/>
            <person name="Kawashima T."/>
            <person name="Lemaire P."/>
            <person name="Martinez D."/>
            <person name="Meinertzhagen I.A."/>
            <person name="Necula S."/>
            <person name="Nonaka M."/>
            <person name="Putnam N."/>
            <person name="Rash S."/>
            <person name="Saiga H."/>
            <person name="Satake M."/>
            <person name="Terry A."/>
            <person name="Yamada L."/>
            <person name="Wang H.G."/>
            <person name="Awazu S."/>
            <person name="Azumi K."/>
            <person name="Boore J."/>
            <person name="Branno M."/>
            <person name="Chin-Bow S."/>
            <person name="DeSantis R."/>
            <person name="Doyle S."/>
            <person name="Francino P."/>
            <person name="Keys D.N."/>
            <person name="Haga S."/>
            <person name="Hayashi H."/>
            <person name="Hino K."/>
            <person name="Imai K.S."/>
            <person name="Inaba K."/>
            <person name="Kano S."/>
            <person name="Kobayashi K."/>
            <person name="Kobayashi M."/>
            <person name="Lee B.I."/>
            <person name="Makabe K.W."/>
            <person name="Manohar C."/>
            <person name="Matassi G."/>
            <person name="Medina M."/>
            <person name="Mochizuki Y."/>
            <person name="Mount S."/>
            <person name="Morishita T."/>
            <person name="Miura S."/>
            <person name="Nakayama A."/>
            <person name="Nishizaka S."/>
            <person name="Nomoto H."/>
            <person name="Ohta F."/>
            <person name="Oishi K."/>
            <person name="Rigoutsos I."/>
            <person name="Sano M."/>
            <person name="Sasaki A."/>
            <person name="Sasakura Y."/>
            <person name="Shoguchi E."/>
            <person name="Shin-i T."/>
            <person name="Spagnuolo A."/>
            <person name="Stainier D."/>
            <person name="Suzuki M.M."/>
            <person name="Tassy O."/>
            <person name="Takatori N."/>
            <person name="Tokuoka M."/>
            <person name="Yagi K."/>
            <person name="Yoshizaki F."/>
            <person name="Wada S."/>
            <person name="Zhang C."/>
            <person name="Hyatt P.D."/>
            <person name="Larimer F."/>
            <person name="Detter C."/>
            <person name="Doggett N."/>
            <person name="Glavina T."/>
            <person name="Hawkins T."/>
            <person name="Richardson P."/>
            <person name="Lucas S."/>
            <person name="Kohara Y."/>
            <person name="Levine M."/>
            <person name="Satoh N."/>
            <person name="Rokhsar D.S."/>
        </authorList>
    </citation>
    <scope>NUCLEOTIDE SEQUENCE [LARGE SCALE GENOMIC DNA]</scope>
</reference>
<sequence length="68" mass="7367">EDLEDIAIFSTFAVKASAINVTLSRKHSKNTSLQSLDSSISNVSSNQFWGSFSFCENSSSVLYEGRAG</sequence>
<dbReference type="InParanoid" id="H2XNH5"/>
<name>H2XNH5_CIOIN</name>